<accession>A0A397VRC6</accession>
<sequence>MIELDDCKAESITANLKRFILAKLFNIEHLVHFGSNSASQDATEKNLELIKGVLLDKVANNTQVATLLADINQTFEIVTIVDL</sequence>
<comment type="caution">
    <text evidence="1">The sequence shown here is derived from an EMBL/GenBank/DDBJ whole genome shotgun (WGS) entry which is preliminary data.</text>
</comment>
<dbReference type="OrthoDB" id="2356166at2759"/>
<proteinExistence type="predicted"/>
<protein>
    <submittedName>
        <fullName evidence="1">Uncharacterized protein</fullName>
    </submittedName>
</protein>
<gene>
    <name evidence="1" type="ORF">C2G38_2170126</name>
</gene>
<reference evidence="1 2" key="1">
    <citation type="submission" date="2018-06" db="EMBL/GenBank/DDBJ databases">
        <title>Comparative genomics reveals the genomic features of Rhizophagus irregularis, R. cerebriforme, R. diaphanum and Gigaspora rosea, and their symbiotic lifestyle signature.</title>
        <authorList>
            <person name="Morin E."/>
            <person name="San Clemente H."/>
            <person name="Chen E.C.H."/>
            <person name="De La Providencia I."/>
            <person name="Hainaut M."/>
            <person name="Kuo A."/>
            <person name="Kohler A."/>
            <person name="Murat C."/>
            <person name="Tang N."/>
            <person name="Roy S."/>
            <person name="Loubradou J."/>
            <person name="Henrissat B."/>
            <person name="Grigoriev I.V."/>
            <person name="Corradi N."/>
            <person name="Roux C."/>
            <person name="Martin F.M."/>
        </authorList>
    </citation>
    <scope>NUCLEOTIDE SEQUENCE [LARGE SCALE GENOMIC DNA]</scope>
    <source>
        <strain evidence="1 2">DAOM 194757</strain>
    </source>
</reference>
<keyword evidence="2" id="KW-1185">Reference proteome</keyword>
<dbReference type="AlphaFoldDB" id="A0A397VRC6"/>
<dbReference type="EMBL" id="QKWP01000241">
    <property type="protein sequence ID" value="RIB23867.1"/>
    <property type="molecule type" value="Genomic_DNA"/>
</dbReference>
<evidence type="ECO:0000313" key="2">
    <source>
        <dbReference type="Proteomes" id="UP000266673"/>
    </source>
</evidence>
<dbReference type="Proteomes" id="UP000266673">
    <property type="component" value="Unassembled WGS sequence"/>
</dbReference>
<organism evidence="1 2">
    <name type="scientific">Gigaspora rosea</name>
    <dbReference type="NCBI Taxonomy" id="44941"/>
    <lineage>
        <taxon>Eukaryota</taxon>
        <taxon>Fungi</taxon>
        <taxon>Fungi incertae sedis</taxon>
        <taxon>Mucoromycota</taxon>
        <taxon>Glomeromycotina</taxon>
        <taxon>Glomeromycetes</taxon>
        <taxon>Diversisporales</taxon>
        <taxon>Gigasporaceae</taxon>
        <taxon>Gigaspora</taxon>
    </lineage>
</organism>
<evidence type="ECO:0000313" key="1">
    <source>
        <dbReference type="EMBL" id="RIB23867.1"/>
    </source>
</evidence>
<name>A0A397VRC6_9GLOM</name>